<dbReference type="InterPro" id="IPR011113">
    <property type="entry name" value="Rho_RNA-bd"/>
</dbReference>
<feature type="compositionally biased region" description="Low complexity" evidence="12">
    <location>
        <begin position="162"/>
        <end position="171"/>
    </location>
</feature>
<feature type="compositionally biased region" description="Polar residues" evidence="12">
    <location>
        <begin position="1"/>
        <end position="12"/>
    </location>
</feature>
<evidence type="ECO:0000256" key="8">
    <source>
        <dbReference type="ARBA" id="ARBA00023163"/>
    </source>
</evidence>
<evidence type="ECO:0000256" key="7">
    <source>
        <dbReference type="ARBA" id="ARBA00023015"/>
    </source>
</evidence>
<keyword evidence="15" id="KW-1185">Reference proteome</keyword>
<feature type="region of interest" description="Disordered" evidence="12">
    <location>
        <begin position="1"/>
        <end position="21"/>
    </location>
</feature>
<evidence type="ECO:0000256" key="3">
    <source>
        <dbReference type="ARBA" id="ARBA00022801"/>
    </source>
</evidence>
<dbReference type="SMART" id="SM00382">
    <property type="entry name" value="AAA"/>
    <property type="match status" value="1"/>
</dbReference>
<feature type="binding site" evidence="9">
    <location>
        <begin position="385"/>
        <end position="390"/>
    </location>
    <ligand>
        <name>ATP</name>
        <dbReference type="ChEBI" id="CHEBI:30616"/>
    </ligand>
</feature>
<feature type="compositionally biased region" description="Basic and acidic residues" evidence="12">
    <location>
        <begin position="172"/>
        <end position="209"/>
    </location>
</feature>
<dbReference type="HAMAP" id="MF_01884">
    <property type="entry name" value="Rho"/>
    <property type="match status" value="1"/>
</dbReference>
<dbReference type="SUPFAM" id="SSF50249">
    <property type="entry name" value="Nucleic acid-binding proteins"/>
    <property type="match status" value="1"/>
</dbReference>
<dbReference type="Pfam" id="PF07498">
    <property type="entry name" value="Rho_N"/>
    <property type="match status" value="1"/>
</dbReference>
<dbReference type="EC" id="3.6.4.-" evidence="9 10"/>
<dbReference type="EMBL" id="JBHUOG010000001">
    <property type="protein sequence ID" value="MFD2793174.1"/>
    <property type="molecule type" value="Genomic_DNA"/>
</dbReference>
<dbReference type="SMART" id="SM00357">
    <property type="entry name" value="CSP"/>
    <property type="match status" value="1"/>
</dbReference>
<feature type="domain" description="Rho RNA-BD" evidence="13">
    <location>
        <begin position="255"/>
        <end position="341"/>
    </location>
</feature>
<comment type="similarity">
    <text evidence="9 11">Belongs to the Rho family.</text>
</comment>
<keyword evidence="6 9" id="KW-0694">RNA-binding</keyword>
<dbReference type="RefSeq" id="WP_377181109.1">
    <property type="nucleotide sequence ID" value="NZ_JBHUOG010000001.1"/>
</dbReference>
<feature type="compositionally biased region" description="Low complexity" evidence="12">
    <location>
        <begin position="94"/>
        <end position="104"/>
    </location>
</feature>
<dbReference type="Gene3D" id="2.40.50.140">
    <property type="entry name" value="Nucleic acid-binding proteins"/>
    <property type="match status" value="1"/>
</dbReference>
<dbReference type="Pfam" id="PF07497">
    <property type="entry name" value="Rho_RNA_bind"/>
    <property type="match status" value="1"/>
</dbReference>
<dbReference type="Proteomes" id="UP001597479">
    <property type="component" value="Unassembled WGS sequence"/>
</dbReference>
<dbReference type="NCBIfam" id="NF006886">
    <property type="entry name" value="PRK09376.1"/>
    <property type="match status" value="1"/>
</dbReference>
<evidence type="ECO:0000256" key="6">
    <source>
        <dbReference type="ARBA" id="ARBA00022884"/>
    </source>
</evidence>
<dbReference type="InterPro" id="IPR011129">
    <property type="entry name" value="CSD"/>
</dbReference>
<comment type="subunit">
    <text evidence="9">Homohexamer. The homohexamer assembles into an open ring structure.</text>
</comment>
<keyword evidence="1 9" id="KW-0806">Transcription termination</keyword>
<proteinExistence type="inferred from homology"/>
<dbReference type="InterPro" id="IPR011112">
    <property type="entry name" value="Rho-like_N"/>
</dbReference>
<dbReference type="InterPro" id="IPR004665">
    <property type="entry name" value="Term_rho"/>
</dbReference>
<evidence type="ECO:0000256" key="12">
    <source>
        <dbReference type="SAM" id="MobiDB-lite"/>
    </source>
</evidence>
<feature type="compositionally biased region" description="Low complexity" evidence="12">
    <location>
        <begin position="121"/>
        <end position="134"/>
    </location>
</feature>
<feature type="binding site" evidence="9">
    <location>
        <position position="428"/>
    </location>
    <ligand>
        <name>ATP</name>
        <dbReference type="ChEBI" id="CHEBI:30616"/>
    </ligand>
</feature>
<evidence type="ECO:0000256" key="1">
    <source>
        <dbReference type="ARBA" id="ARBA00022472"/>
    </source>
</evidence>
<protein>
    <recommendedName>
        <fullName evidence="9 10">Transcription termination factor Rho</fullName>
        <ecNumber evidence="9 10">3.6.4.-</ecNumber>
    </recommendedName>
    <alternativeName>
        <fullName evidence="9">ATP-dependent helicase Rho</fullName>
    </alternativeName>
</protein>
<dbReference type="InterPro" id="IPR041703">
    <property type="entry name" value="Rho_factor_ATP-bd"/>
</dbReference>
<sequence length="650" mass="69978">MTDTTDNAQSAAGRTAGTGALSSMRLAELQALAGDLGVKGTSRMRKSDLVDTIREKTGGATKRSDRAASASAEKPSKNDKPARAEAPSDKPARAEAPVAAAEVATSGVRADASTDAEKAARLAQLAEAVAAPREQGGGRRSGRGQGAPEGNGEKAGEDKGRNAAAGRQNARGNERGGSTDRAGERNADRAERGNARTVERNNDRTSDRNESEEDRNSRRRRGRDRGRDRKRGRGRQGPDVAGLENVPDVREDDVLLPVAGILDILDNYAFVRTSGYLPGNNDVYVSLNQVKKSGLRRGDAVVGAVRQPREGEEPPQQPTGRNAKVNKVNALVRLDSVNGMTPEEARERPEFTKLTPLYPQERLRLENPEATKLTPRVIDIVAPIGKGQRGLIVAPPKAGKTLMMQQIANAISLNNPEVHLMVVLVDERPEEVTDFERSVKGEVISSTFDRHASDHTLVAELAIERAKRLVELGQDVVVLLDGITRLSRAYNLAAPASGRILSGGVDAAALYPPKKFFGAARNIEDGGSLTILATALVETGSKMDEVIFEEFKGTGNMELRLSRSLAEKRIFPAIDVNGSSTRREEILMSKDELAIVYKLRRVMGALDQTQAAELLLGQLKKTKTNVEFLLHVQKTTPGGLTDDENVGETV</sequence>
<comment type="caution">
    <text evidence="14">The sequence shown here is derived from an EMBL/GenBank/DDBJ whole genome shotgun (WGS) entry which is preliminary data.</text>
</comment>
<evidence type="ECO:0000313" key="15">
    <source>
        <dbReference type="Proteomes" id="UP001597479"/>
    </source>
</evidence>
<feature type="binding site" evidence="9">
    <location>
        <begin position="397"/>
        <end position="402"/>
    </location>
    <ligand>
        <name>ATP</name>
        <dbReference type="ChEBI" id="CHEBI:30616"/>
    </ligand>
</feature>
<dbReference type="Pfam" id="PF00006">
    <property type="entry name" value="ATP-synt_ab"/>
    <property type="match status" value="1"/>
</dbReference>
<gene>
    <name evidence="9 14" type="primary">rho</name>
    <name evidence="14" type="ORF">ACFS27_06405</name>
</gene>
<organism evidence="14 15">
    <name type="scientific">Promicromonospora vindobonensis</name>
    <dbReference type="NCBI Taxonomy" id="195748"/>
    <lineage>
        <taxon>Bacteria</taxon>
        <taxon>Bacillati</taxon>
        <taxon>Actinomycetota</taxon>
        <taxon>Actinomycetes</taxon>
        <taxon>Micrococcales</taxon>
        <taxon>Promicromonosporaceae</taxon>
        <taxon>Promicromonospora</taxon>
    </lineage>
</organism>
<keyword evidence="4 9" id="KW-0347">Helicase</keyword>
<dbReference type="PANTHER" id="PTHR46425">
    <property type="entry name" value="TRANSCRIPTION TERMINATION FACTOR RHO"/>
    <property type="match status" value="1"/>
</dbReference>
<evidence type="ECO:0000256" key="2">
    <source>
        <dbReference type="ARBA" id="ARBA00022741"/>
    </source>
</evidence>
<dbReference type="Gene3D" id="3.40.50.300">
    <property type="entry name" value="P-loop containing nucleotide triphosphate hydrolases"/>
    <property type="match status" value="1"/>
</dbReference>
<evidence type="ECO:0000256" key="5">
    <source>
        <dbReference type="ARBA" id="ARBA00022840"/>
    </source>
</evidence>
<feature type="compositionally biased region" description="Basic and acidic residues" evidence="12">
    <location>
        <begin position="45"/>
        <end position="66"/>
    </location>
</feature>
<keyword evidence="8 9" id="KW-0804">Transcription</keyword>
<keyword evidence="7 9" id="KW-0805">Transcription regulation</keyword>
<keyword evidence="2 9" id="KW-0547">Nucleotide-binding</keyword>
<comment type="function">
    <text evidence="9">Facilitates transcription termination by a mechanism that involves Rho binding to the nascent RNA, activation of Rho's RNA-dependent ATPase activity, and release of the mRNA from the DNA template.</text>
</comment>
<accession>A0ABW5VPK7</accession>
<keyword evidence="5 9" id="KW-0067">ATP-binding</keyword>
<feature type="region of interest" description="Disordered" evidence="12">
    <location>
        <begin position="34"/>
        <end position="245"/>
    </location>
</feature>
<dbReference type="SMART" id="SM00959">
    <property type="entry name" value="Rho_N"/>
    <property type="match status" value="1"/>
</dbReference>
<keyword evidence="3 9" id="KW-0378">Hydrolase</keyword>
<feature type="compositionally biased region" description="Basic and acidic residues" evidence="12">
    <location>
        <begin position="151"/>
        <end position="161"/>
    </location>
</feature>
<evidence type="ECO:0000256" key="10">
    <source>
        <dbReference type="NCBIfam" id="TIGR00767"/>
    </source>
</evidence>
<evidence type="ECO:0000313" key="14">
    <source>
        <dbReference type="EMBL" id="MFD2793174.1"/>
    </source>
</evidence>
<dbReference type="NCBIfam" id="TIGR00767">
    <property type="entry name" value="rho"/>
    <property type="match status" value="1"/>
</dbReference>
<dbReference type="InterPro" id="IPR036269">
    <property type="entry name" value="Rho_N_sf"/>
</dbReference>
<feature type="compositionally biased region" description="Basic and acidic residues" evidence="12">
    <location>
        <begin position="74"/>
        <end position="93"/>
    </location>
</feature>
<dbReference type="InterPro" id="IPR000194">
    <property type="entry name" value="ATPase_F1/V1/A1_a/bsu_nucl-bd"/>
</dbReference>
<evidence type="ECO:0000259" key="13">
    <source>
        <dbReference type="PROSITE" id="PS51856"/>
    </source>
</evidence>
<evidence type="ECO:0000256" key="4">
    <source>
        <dbReference type="ARBA" id="ARBA00022806"/>
    </source>
</evidence>
<comment type="caution">
    <text evidence="9">Lacks conserved residue(s) required for the propagation of feature annotation.</text>
</comment>
<reference evidence="15" key="1">
    <citation type="journal article" date="2019" name="Int. J. Syst. Evol. Microbiol.">
        <title>The Global Catalogue of Microorganisms (GCM) 10K type strain sequencing project: providing services to taxonomists for standard genome sequencing and annotation.</title>
        <authorList>
            <consortium name="The Broad Institute Genomics Platform"/>
            <consortium name="The Broad Institute Genome Sequencing Center for Infectious Disease"/>
            <person name="Wu L."/>
            <person name="Ma J."/>
        </authorList>
    </citation>
    <scope>NUCLEOTIDE SEQUENCE [LARGE SCALE GENOMIC DNA]</scope>
    <source>
        <strain evidence="15">CCM 7044</strain>
    </source>
</reference>
<dbReference type="SUPFAM" id="SSF68912">
    <property type="entry name" value="Rho N-terminal domain-like"/>
    <property type="match status" value="1"/>
</dbReference>
<dbReference type="PANTHER" id="PTHR46425:SF1">
    <property type="entry name" value="TRANSCRIPTION TERMINATION FACTOR RHO"/>
    <property type="match status" value="1"/>
</dbReference>
<dbReference type="PROSITE" id="PS51856">
    <property type="entry name" value="RHO_RNA_BD"/>
    <property type="match status" value="1"/>
</dbReference>
<dbReference type="CDD" id="cd01128">
    <property type="entry name" value="rho_factor_C"/>
    <property type="match status" value="1"/>
</dbReference>
<evidence type="ECO:0000256" key="11">
    <source>
        <dbReference type="PROSITE-ProRule" id="PRU01203"/>
    </source>
</evidence>
<dbReference type="InterPro" id="IPR003593">
    <property type="entry name" value="AAA+_ATPase"/>
</dbReference>
<evidence type="ECO:0000256" key="9">
    <source>
        <dbReference type="HAMAP-Rule" id="MF_01884"/>
    </source>
</evidence>
<feature type="compositionally biased region" description="Basic residues" evidence="12">
    <location>
        <begin position="217"/>
        <end position="234"/>
    </location>
</feature>
<dbReference type="InterPro" id="IPR012340">
    <property type="entry name" value="NA-bd_OB-fold"/>
</dbReference>
<name>A0ABW5VPK7_9MICO</name>
<dbReference type="SUPFAM" id="SSF52540">
    <property type="entry name" value="P-loop containing nucleoside triphosphate hydrolases"/>
    <property type="match status" value="1"/>
</dbReference>
<dbReference type="InterPro" id="IPR027417">
    <property type="entry name" value="P-loop_NTPase"/>
</dbReference>